<evidence type="ECO:0000256" key="6">
    <source>
        <dbReference type="PIRSR" id="PIRSR600888-3"/>
    </source>
</evidence>
<dbReference type="PANTHER" id="PTHR21047:SF2">
    <property type="entry name" value="THYMIDINE DIPHOSPHO-4-KETO-RHAMNOSE 3,5-EPIMERASE"/>
    <property type="match status" value="1"/>
</dbReference>
<protein>
    <recommendedName>
        <fullName evidence="4 7">dTDP-4-dehydrorhamnose 3,5-epimerase</fullName>
        <ecNumber evidence="3 7">5.1.3.13</ecNumber>
    </recommendedName>
    <alternativeName>
        <fullName evidence="7">Thymidine diphospho-4-keto-rhamnose 3,5-epimerase</fullName>
    </alternativeName>
</protein>
<feature type="active site" description="Proton donor" evidence="5">
    <location>
        <position position="132"/>
    </location>
</feature>
<dbReference type="InterPro" id="IPR000888">
    <property type="entry name" value="RmlC-like"/>
</dbReference>
<dbReference type="UniPathway" id="UPA00124"/>
<dbReference type="GO" id="GO:0019305">
    <property type="term" value="P:dTDP-rhamnose biosynthetic process"/>
    <property type="evidence" value="ECO:0007669"/>
    <property type="project" value="UniProtKB-UniRule"/>
</dbReference>
<dbReference type="CDD" id="cd00438">
    <property type="entry name" value="cupin_RmlC"/>
    <property type="match status" value="1"/>
</dbReference>
<comment type="similarity">
    <text evidence="7">Belongs to the dTDP-4-dehydrorhamnose 3,5-epimerase family.</text>
</comment>
<dbReference type="NCBIfam" id="TIGR01221">
    <property type="entry name" value="rmlC"/>
    <property type="match status" value="1"/>
</dbReference>
<dbReference type="GO" id="GO:0005829">
    <property type="term" value="C:cytosol"/>
    <property type="evidence" value="ECO:0007669"/>
    <property type="project" value="TreeGrafter"/>
</dbReference>
<comment type="caution">
    <text evidence="8">The sequence shown here is derived from an EMBL/GenBank/DDBJ whole genome shotgun (WGS) entry which is preliminary data.</text>
</comment>
<dbReference type="InterPro" id="IPR014710">
    <property type="entry name" value="RmlC-like_jellyroll"/>
</dbReference>
<comment type="subunit">
    <text evidence="7">Homodimer.</text>
</comment>
<comment type="catalytic activity">
    <reaction evidence="1 7">
        <text>dTDP-4-dehydro-6-deoxy-alpha-D-glucose = dTDP-4-dehydro-beta-L-rhamnose</text>
        <dbReference type="Rhea" id="RHEA:16969"/>
        <dbReference type="ChEBI" id="CHEBI:57649"/>
        <dbReference type="ChEBI" id="CHEBI:62830"/>
        <dbReference type="EC" id="5.1.3.13"/>
    </reaction>
</comment>
<dbReference type="InterPro" id="IPR011051">
    <property type="entry name" value="RmlC_Cupin_sf"/>
</dbReference>
<evidence type="ECO:0000256" key="4">
    <source>
        <dbReference type="ARBA" id="ARBA00019595"/>
    </source>
</evidence>
<dbReference type="EC" id="5.1.3.13" evidence="3 7"/>
<feature type="active site" description="Proton acceptor" evidence="5">
    <location>
        <position position="62"/>
    </location>
</feature>
<evidence type="ECO:0000313" key="9">
    <source>
        <dbReference type="Proteomes" id="UP000249135"/>
    </source>
</evidence>
<dbReference type="AlphaFoldDB" id="A0A2W5QQF0"/>
<evidence type="ECO:0000256" key="3">
    <source>
        <dbReference type="ARBA" id="ARBA00012098"/>
    </source>
</evidence>
<dbReference type="EMBL" id="QFPP01000029">
    <property type="protein sequence ID" value="PZQ77155.1"/>
    <property type="molecule type" value="Genomic_DNA"/>
</dbReference>
<evidence type="ECO:0000313" key="8">
    <source>
        <dbReference type="EMBL" id="PZQ77155.1"/>
    </source>
</evidence>
<dbReference type="GO" id="GO:0000271">
    <property type="term" value="P:polysaccharide biosynthetic process"/>
    <property type="evidence" value="ECO:0007669"/>
    <property type="project" value="TreeGrafter"/>
</dbReference>
<gene>
    <name evidence="8" type="primary">rfbC</name>
    <name evidence="8" type="ORF">DI563_04710</name>
</gene>
<dbReference type="GO" id="GO:0008830">
    <property type="term" value="F:dTDP-4-dehydrorhamnose 3,5-epimerase activity"/>
    <property type="evidence" value="ECO:0007669"/>
    <property type="project" value="UniProtKB-UniRule"/>
</dbReference>
<comment type="function">
    <text evidence="2 7">Catalyzes the epimerization of the C3' and C5'positions of dTDP-6-deoxy-D-xylo-4-hexulose, forming dTDP-6-deoxy-L-lyxo-4-hexulose.</text>
</comment>
<keyword evidence="7" id="KW-0413">Isomerase</keyword>
<proteinExistence type="inferred from homology"/>
<organism evidence="8 9">
    <name type="scientific">Variovorax paradoxus</name>
    <dbReference type="NCBI Taxonomy" id="34073"/>
    <lineage>
        <taxon>Bacteria</taxon>
        <taxon>Pseudomonadati</taxon>
        <taxon>Pseudomonadota</taxon>
        <taxon>Betaproteobacteria</taxon>
        <taxon>Burkholderiales</taxon>
        <taxon>Comamonadaceae</taxon>
        <taxon>Variovorax</taxon>
    </lineage>
</organism>
<name>A0A2W5QQF0_VARPD</name>
<feature type="site" description="Participates in a stacking interaction with the thymidine ring of dTDP-4-oxo-6-deoxyglucose" evidence="6">
    <location>
        <position position="138"/>
    </location>
</feature>
<dbReference type="SUPFAM" id="SSF51182">
    <property type="entry name" value="RmlC-like cupins"/>
    <property type="match status" value="1"/>
</dbReference>
<reference evidence="8 9" key="1">
    <citation type="submission" date="2017-08" db="EMBL/GenBank/DDBJ databases">
        <title>Infants hospitalized years apart are colonized by the same room-sourced microbial strains.</title>
        <authorList>
            <person name="Brooks B."/>
            <person name="Olm M.R."/>
            <person name="Firek B.A."/>
            <person name="Baker R."/>
            <person name="Thomas B.C."/>
            <person name="Morowitz M.J."/>
            <person name="Banfield J.F."/>
        </authorList>
    </citation>
    <scope>NUCLEOTIDE SEQUENCE [LARGE SCALE GENOMIC DNA]</scope>
    <source>
        <strain evidence="8">S2_005_003_R2_41</strain>
    </source>
</reference>
<accession>A0A2W5QQF0</accession>
<comment type="pathway">
    <text evidence="7">Carbohydrate biosynthesis; dTDP-L-rhamnose biosynthesis.</text>
</comment>
<evidence type="ECO:0000256" key="1">
    <source>
        <dbReference type="ARBA" id="ARBA00001298"/>
    </source>
</evidence>
<dbReference type="Pfam" id="PF00908">
    <property type="entry name" value="dTDP_sugar_isom"/>
    <property type="match status" value="1"/>
</dbReference>
<evidence type="ECO:0000256" key="5">
    <source>
        <dbReference type="PIRSR" id="PIRSR600888-1"/>
    </source>
</evidence>
<dbReference type="Gene3D" id="2.60.120.10">
    <property type="entry name" value="Jelly Rolls"/>
    <property type="match status" value="1"/>
</dbReference>
<dbReference type="Proteomes" id="UP000249135">
    <property type="component" value="Unassembled WGS sequence"/>
</dbReference>
<dbReference type="PANTHER" id="PTHR21047">
    <property type="entry name" value="DTDP-6-DEOXY-D-GLUCOSE-3,5 EPIMERASE"/>
    <property type="match status" value="1"/>
</dbReference>
<sequence length="182" mass="20829">MIFHPTHLKDAWLIDLEKRGDDRGFFARTMCEDEFEAHGMTTRYVQQNTSFSAFKGTLRGLHFQRGDASEAKLIRCTRGRIVDVIVDLRSDSPSYMRHEAFELDDQNHRQLYVPQGFAHSFQTLTDNVEVSYLVSSKYTPGAECGLRWSDPELGIAWPLPVSTISDKDAAWPLLRPDTPAFF</sequence>
<evidence type="ECO:0000256" key="2">
    <source>
        <dbReference type="ARBA" id="ARBA00001997"/>
    </source>
</evidence>
<evidence type="ECO:0000256" key="7">
    <source>
        <dbReference type="RuleBase" id="RU364069"/>
    </source>
</evidence>